<evidence type="ECO:0000256" key="5">
    <source>
        <dbReference type="PROSITE-ProRule" id="PRU01016"/>
    </source>
</evidence>
<dbReference type="InterPro" id="IPR050390">
    <property type="entry name" value="C5-Methyltransferase"/>
</dbReference>
<dbReference type="Pfam" id="PF00145">
    <property type="entry name" value="DNA_methylase"/>
    <property type="match status" value="1"/>
</dbReference>
<dbReference type="RefSeq" id="WP_183342794.1">
    <property type="nucleotide sequence ID" value="NZ_JACHNU010000003.1"/>
</dbReference>
<dbReference type="Gene3D" id="3.40.50.150">
    <property type="entry name" value="Vaccinia Virus protein VP39"/>
    <property type="match status" value="1"/>
</dbReference>
<dbReference type="GO" id="GO:0003677">
    <property type="term" value="F:DNA binding"/>
    <property type="evidence" value="ECO:0007669"/>
    <property type="project" value="TreeGrafter"/>
</dbReference>
<dbReference type="EC" id="2.1.1.37" evidence="7"/>
<sequence length="398" mass="44222">MSARDLTVPAPRLRIAGLFAGIGGIEVGMRAHGHRTELLCELDVSAQRVLRARFRTAFHDDVTTLEALPEVDLVAAGFPCQDLSQAGRTAGIAGRQSGLVSHVFRLLDNATPEPRWLLLENVPFMLQLDRGQAMTHLTTELGRRGYRWAYRVVDARSFGLPQRRQRVLLLASKTEDPRPVLFGEDTGPSEPAVRDDSVFGFYWTEGLRGLGLAVDAVPTLKGGSTLGIPSPPAIWMPDAPSGEQIVTPDIRDAERLQGFEADWTAPAVIDPAKRNGPRWKLVGNAVSVPVASWIGERITVVDSSWAADVEEFARDRSWPRAAWGEDDRAWSVEVSMWPRQERFKPLGAFLQHPTRPLTYRATAGFYERTERSTLRFPEGFREAVREHRDAMNGELAIA</sequence>
<evidence type="ECO:0000313" key="8">
    <source>
        <dbReference type="EMBL" id="MBB4663077.1"/>
    </source>
</evidence>
<evidence type="ECO:0000256" key="6">
    <source>
        <dbReference type="RuleBase" id="RU000416"/>
    </source>
</evidence>
<reference evidence="8 9" key="1">
    <citation type="submission" date="2020-08" db="EMBL/GenBank/DDBJ databases">
        <title>Genomic Encyclopedia of Archaeal and Bacterial Type Strains, Phase II (KMG-II): from individual species to whole genera.</title>
        <authorList>
            <person name="Goeker M."/>
        </authorList>
    </citation>
    <scope>NUCLEOTIDE SEQUENCE [LARGE SCALE GENOMIC DNA]</scope>
    <source>
        <strain evidence="8 9">DSM 23288</strain>
    </source>
</reference>
<dbReference type="InterPro" id="IPR029063">
    <property type="entry name" value="SAM-dependent_MTases_sf"/>
</dbReference>
<keyword evidence="3 5" id="KW-0949">S-adenosyl-L-methionine</keyword>
<dbReference type="NCBIfam" id="TIGR00675">
    <property type="entry name" value="dcm"/>
    <property type="match status" value="1"/>
</dbReference>
<dbReference type="GO" id="GO:0032259">
    <property type="term" value="P:methylation"/>
    <property type="evidence" value="ECO:0007669"/>
    <property type="project" value="UniProtKB-KW"/>
</dbReference>
<dbReference type="PROSITE" id="PS00095">
    <property type="entry name" value="C5_MTASE_2"/>
    <property type="match status" value="1"/>
</dbReference>
<protein>
    <recommendedName>
        <fullName evidence="7">Cytosine-specific methyltransferase</fullName>
        <ecNumber evidence="7">2.1.1.37</ecNumber>
    </recommendedName>
</protein>
<comment type="similarity">
    <text evidence="5 6">Belongs to the class I-like SAM-binding methyltransferase superfamily. C5-methyltransferase family.</text>
</comment>
<dbReference type="PANTHER" id="PTHR10629:SF50">
    <property type="entry name" value="DNA (CYTOSINE-5)-METHYLTRANSFERASE CMT3"/>
    <property type="match status" value="1"/>
</dbReference>
<dbReference type="PROSITE" id="PS00094">
    <property type="entry name" value="C5_MTASE_1"/>
    <property type="match status" value="1"/>
</dbReference>
<dbReference type="PROSITE" id="PS51679">
    <property type="entry name" value="SAM_MT_C5"/>
    <property type="match status" value="1"/>
</dbReference>
<dbReference type="Proteomes" id="UP000585272">
    <property type="component" value="Unassembled WGS sequence"/>
</dbReference>
<dbReference type="EMBL" id="JACHNU010000003">
    <property type="protein sequence ID" value="MBB4663077.1"/>
    <property type="molecule type" value="Genomic_DNA"/>
</dbReference>
<evidence type="ECO:0000256" key="7">
    <source>
        <dbReference type="RuleBase" id="RU000417"/>
    </source>
</evidence>
<dbReference type="GO" id="GO:0044027">
    <property type="term" value="P:negative regulation of gene expression via chromosomal CpG island methylation"/>
    <property type="evidence" value="ECO:0007669"/>
    <property type="project" value="TreeGrafter"/>
</dbReference>
<dbReference type="SUPFAM" id="SSF53335">
    <property type="entry name" value="S-adenosyl-L-methionine-dependent methyltransferases"/>
    <property type="match status" value="1"/>
</dbReference>
<comment type="caution">
    <text evidence="8">The sequence shown here is derived from an EMBL/GenBank/DDBJ whole genome shotgun (WGS) entry which is preliminary data.</text>
</comment>
<comment type="catalytic activity">
    <reaction evidence="7">
        <text>a 2'-deoxycytidine in DNA + S-adenosyl-L-methionine = a 5-methyl-2'-deoxycytidine in DNA + S-adenosyl-L-homocysteine + H(+)</text>
        <dbReference type="Rhea" id="RHEA:13681"/>
        <dbReference type="Rhea" id="RHEA-COMP:11369"/>
        <dbReference type="Rhea" id="RHEA-COMP:11370"/>
        <dbReference type="ChEBI" id="CHEBI:15378"/>
        <dbReference type="ChEBI" id="CHEBI:57856"/>
        <dbReference type="ChEBI" id="CHEBI:59789"/>
        <dbReference type="ChEBI" id="CHEBI:85452"/>
        <dbReference type="ChEBI" id="CHEBI:85454"/>
        <dbReference type="EC" id="2.1.1.37"/>
    </reaction>
</comment>
<dbReference type="GO" id="GO:0009307">
    <property type="term" value="P:DNA restriction-modification system"/>
    <property type="evidence" value="ECO:0007669"/>
    <property type="project" value="UniProtKB-KW"/>
</dbReference>
<proteinExistence type="inferred from homology"/>
<evidence type="ECO:0000313" key="9">
    <source>
        <dbReference type="Proteomes" id="UP000585272"/>
    </source>
</evidence>
<gene>
    <name evidence="8" type="ORF">BDZ31_002666</name>
</gene>
<feature type="active site" evidence="5">
    <location>
        <position position="80"/>
    </location>
</feature>
<dbReference type="InterPro" id="IPR031303">
    <property type="entry name" value="C5_meth_CS"/>
</dbReference>
<keyword evidence="9" id="KW-1185">Reference proteome</keyword>
<organism evidence="8 9">
    <name type="scientific">Conexibacter arvalis</name>
    <dbReference type="NCBI Taxonomy" id="912552"/>
    <lineage>
        <taxon>Bacteria</taxon>
        <taxon>Bacillati</taxon>
        <taxon>Actinomycetota</taxon>
        <taxon>Thermoleophilia</taxon>
        <taxon>Solirubrobacterales</taxon>
        <taxon>Conexibacteraceae</taxon>
        <taxon>Conexibacter</taxon>
    </lineage>
</organism>
<dbReference type="PANTHER" id="PTHR10629">
    <property type="entry name" value="CYTOSINE-SPECIFIC METHYLTRANSFERASE"/>
    <property type="match status" value="1"/>
</dbReference>
<keyword evidence="1 5" id="KW-0489">Methyltransferase</keyword>
<dbReference type="PRINTS" id="PR00105">
    <property type="entry name" value="C5METTRFRASE"/>
</dbReference>
<keyword evidence="2 5" id="KW-0808">Transferase</keyword>
<dbReference type="GO" id="GO:0003886">
    <property type="term" value="F:DNA (cytosine-5-)-methyltransferase activity"/>
    <property type="evidence" value="ECO:0007669"/>
    <property type="project" value="UniProtKB-EC"/>
</dbReference>
<evidence type="ECO:0000256" key="2">
    <source>
        <dbReference type="ARBA" id="ARBA00022679"/>
    </source>
</evidence>
<name>A0A840IDN9_9ACTN</name>
<dbReference type="InterPro" id="IPR018117">
    <property type="entry name" value="C5_DNA_meth_AS"/>
</dbReference>
<dbReference type="InterPro" id="IPR001525">
    <property type="entry name" value="C5_MeTfrase"/>
</dbReference>
<keyword evidence="4" id="KW-0680">Restriction system</keyword>
<evidence type="ECO:0000256" key="3">
    <source>
        <dbReference type="ARBA" id="ARBA00022691"/>
    </source>
</evidence>
<accession>A0A840IDN9</accession>
<evidence type="ECO:0000256" key="4">
    <source>
        <dbReference type="ARBA" id="ARBA00022747"/>
    </source>
</evidence>
<dbReference type="AlphaFoldDB" id="A0A840IDN9"/>
<evidence type="ECO:0000256" key="1">
    <source>
        <dbReference type="ARBA" id="ARBA00022603"/>
    </source>
</evidence>